<dbReference type="SUPFAM" id="SSF56112">
    <property type="entry name" value="Protein kinase-like (PK-like)"/>
    <property type="match status" value="1"/>
</dbReference>
<gene>
    <name evidence="2" type="ORF">AG1IA_03542</name>
</gene>
<proteinExistence type="predicted"/>
<evidence type="ECO:0000313" key="3">
    <source>
        <dbReference type="Proteomes" id="UP000011668"/>
    </source>
</evidence>
<comment type="caution">
    <text evidence="2">The sequence shown here is derived from an EMBL/GenBank/DDBJ whole genome shotgun (WGS) entry which is preliminary data.</text>
</comment>
<sequence>MQMECYNGLPLASTDAWTTPIPLTSPGGAMNTSNLVRWRVCWARARMLNVELVVTDLGLHISLVALTHAHVDYNFVSLLSPVLMLHRGYSETVPWSYRSHSYSFCFVDIGNREWNCTFISPLSLVLTPFREYSRTDCTCVSPLSLVFILRRGYSFRAVYLSRRSHSCSSCFVNIGKSEWDCTPVPPLSLELILRREYRFRTVHLSCRSHPYSCCFVNIGPVGLYISLAALTRSHAEPWIQLVSRAVYLSRRSHRCSCWVVGVGLHICLAALAPAHPDCTFISPLSLVLILPCGYRLMTVPLSRRSHSLGLYLRLAALIRDLGLFVYFAALTRARAASWIQEDCTYVSPLTLVLMLRRGYRKSVGIHICLTALTRAHADCTFVSPLSLVLILFPGYSDKTVHLSRRSHSYSCCIEDLLVSRTVPSSRPLEMYLRLAALTSAHAASWTQSVSSAAHLSINLQFCQSYSPNSAATSDFEQNLSDIISSAITSTQILNLLTTHGCVDITSSIDLSSCSNNPVANGGLGDIFIGQLRTGTRVAIKVLRSYGESNELAGKYQKAGSTRAAREIHTWSKCQHPNVVELIGLTVFRECLAMVSEWEDNGNMTHYLSRNPTVNRCELVSQGIVTYPYASNVLTHDSKSKSICAGISYLHSMDIVSRMIPHPNNGATYLCERSYRPQRSSKIDRLWLCQIFERYTALHANYHRAKLLRQMDSKLSPNIFPSLCQFISPHHRPRRYYEGRLVIQRKGIYMRSEWYSAFTTEVPFSGRSEISLYRHIVDRKKTPSRPGSIIPERSVLGNVLWALLMSCWSYNPAGRPTAQYGQVLPLSDELLKEIAQEPDDEDEDD</sequence>
<dbReference type="EMBL" id="AFRT01000832">
    <property type="protein sequence ID" value="ELU42428.1"/>
    <property type="molecule type" value="Genomic_DNA"/>
</dbReference>
<reference evidence="2 3" key="1">
    <citation type="journal article" date="2013" name="Nat. Commun.">
        <title>The evolution and pathogenic mechanisms of the rice sheath blight pathogen.</title>
        <authorList>
            <person name="Zheng A."/>
            <person name="Lin R."/>
            <person name="Xu L."/>
            <person name="Qin P."/>
            <person name="Tang C."/>
            <person name="Ai P."/>
            <person name="Zhang D."/>
            <person name="Liu Y."/>
            <person name="Sun Z."/>
            <person name="Feng H."/>
            <person name="Wang Y."/>
            <person name="Chen Y."/>
            <person name="Liang X."/>
            <person name="Fu R."/>
            <person name="Li Q."/>
            <person name="Zhang J."/>
            <person name="Yu X."/>
            <person name="Xie Z."/>
            <person name="Ding L."/>
            <person name="Guan P."/>
            <person name="Tang J."/>
            <person name="Liang Y."/>
            <person name="Wang S."/>
            <person name="Deng Q."/>
            <person name="Li S."/>
            <person name="Zhu J."/>
            <person name="Wang L."/>
            <person name="Liu H."/>
            <person name="Li P."/>
        </authorList>
    </citation>
    <scope>NUCLEOTIDE SEQUENCE [LARGE SCALE GENOMIC DNA]</scope>
    <source>
        <strain evidence="3">AG-1 IA</strain>
    </source>
</reference>
<dbReference type="Proteomes" id="UP000011668">
    <property type="component" value="Unassembled WGS sequence"/>
</dbReference>
<dbReference type="HOGENOM" id="CLU_337447_0_0_1"/>
<name>L8X079_THACA</name>
<dbReference type="PROSITE" id="PS50011">
    <property type="entry name" value="PROTEIN_KINASE_DOM"/>
    <property type="match status" value="1"/>
</dbReference>
<accession>L8X079</accession>
<dbReference type="Gene3D" id="1.10.510.10">
    <property type="entry name" value="Transferase(Phosphotransferase) domain 1"/>
    <property type="match status" value="2"/>
</dbReference>
<organism evidence="2 3">
    <name type="scientific">Thanatephorus cucumeris (strain AG1-IA)</name>
    <name type="common">Rice sheath blight fungus</name>
    <name type="synonym">Rhizoctonia solani</name>
    <dbReference type="NCBI Taxonomy" id="983506"/>
    <lineage>
        <taxon>Eukaryota</taxon>
        <taxon>Fungi</taxon>
        <taxon>Dikarya</taxon>
        <taxon>Basidiomycota</taxon>
        <taxon>Agaricomycotina</taxon>
        <taxon>Agaricomycetes</taxon>
        <taxon>Cantharellales</taxon>
        <taxon>Ceratobasidiaceae</taxon>
        <taxon>Rhizoctonia</taxon>
        <taxon>Rhizoctonia solani AG-1</taxon>
    </lineage>
</organism>
<protein>
    <submittedName>
        <fullName evidence="2">Protein tyrosine kinase domain-containing protein</fullName>
    </submittedName>
</protein>
<dbReference type="PANTHER" id="PTHR44329">
    <property type="entry name" value="SERINE/THREONINE-PROTEIN KINASE TNNI3K-RELATED"/>
    <property type="match status" value="1"/>
</dbReference>
<dbReference type="InterPro" id="IPR001245">
    <property type="entry name" value="Ser-Thr/Tyr_kinase_cat_dom"/>
</dbReference>
<dbReference type="InterPro" id="IPR000719">
    <property type="entry name" value="Prot_kinase_dom"/>
</dbReference>
<feature type="domain" description="Protein kinase" evidence="1">
    <location>
        <begin position="512"/>
        <end position="830"/>
    </location>
</feature>
<keyword evidence="2" id="KW-0808">Transferase</keyword>
<dbReference type="GO" id="GO:0005524">
    <property type="term" value="F:ATP binding"/>
    <property type="evidence" value="ECO:0007669"/>
    <property type="project" value="InterPro"/>
</dbReference>
<dbReference type="InterPro" id="IPR051681">
    <property type="entry name" value="Ser/Thr_Kinases-Pseudokinases"/>
</dbReference>
<evidence type="ECO:0000259" key="1">
    <source>
        <dbReference type="PROSITE" id="PS50011"/>
    </source>
</evidence>
<dbReference type="InterPro" id="IPR011009">
    <property type="entry name" value="Kinase-like_dom_sf"/>
</dbReference>
<keyword evidence="3" id="KW-1185">Reference proteome</keyword>
<evidence type="ECO:0000313" key="2">
    <source>
        <dbReference type="EMBL" id="ELU42428.1"/>
    </source>
</evidence>
<keyword evidence="2" id="KW-0418">Kinase</keyword>
<dbReference type="OrthoDB" id="346907at2759"/>
<dbReference type="Pfam" id="PF07714">
    <property type="entry name" value="PK_Tyr_Ser-Thr"/>
    <property type="match status" value="1"/>
</dbReference>
<dbReference type="STRING" id="983506.L8X079"/>
<dbReference type="GO" id="GO:0004674">
    <property type="term" value="F:protein serine/threonine kinase activity"/>
    <property type="evidence" value="ECO:0007669"/>
    <property type="project" value="TreeGrafter"/>
</dbReference>
<dbReference type="AlphaFoldDB" id="L8X079"/>